<dbReference type="InterPro" id="IPR006094">
    <property type="entry name" value="Oxid_FAD_bind_N"/>
</dbReference>
<organism evidence="2">
    <name type="scientific">marine sediment metagenome</name>
    <dbReference type="NCBI Taxonomy" id="412755"/>
    <lineage>
        <taxon>unclassified sequences</taxon>
        <taxon>metagenomes</taxon>
        <taxon>ecological metagenomes</taxon>
    </lineage>
</organism>
<reference evidence="2" key="1">
    <citation type="journal article" date="2014" name="Front. Microbiol.">
        <title>High frequency of phylogenetically diverse reductive dehalogenase-homologous genes in deep subseafloor sedimentary metagenomes.</title>
        <authorList>
            <person name="Kawai M."/>
            <person name="Futagami T."/>
            <person name="Toyoda A."/>
            <person name="Takaki Y."/>
            <person name="Nishi S."/>
            <person name="Hori S."/>
            <person name="Arai W."/>
            <person name="Tsubouchi T."/>
            <person name="Morono Y."/>
            <person name="Uchiyama I."/>
            <person name="Ito T."/>
            <person name="Fujiyama A."/>
            <person name="Inagaki F."/>
            <person name="Takami H."/>
        </authorList>
    </citation>
    <scope>NUCLEOTIDE SEQUENCE</scope>
    <source>
        <strain evidence="2">Expedition CK06-06</strain>
    </source>
</reference>
<accession>X0YA53</accession>
<dbReference type="SUPFAM" id="SSF56176">
    <property type="entry name" value="FAD-binding/transporter-associated domain-like"/>
    <property type="match status" value="1"/>
</dbReference>
<name>X0YA53_9ZZZZ</name>
<dbReference type="PANTHER" id="PTHR11748:SF119">
    <property type="entry name" value="D-2-HYDROXYGLUTARATE DEHYDROGENASE"/>
    <property type="match status" value="1"/>
</dbReference>
<comment type="caution">
    <text evidence="2">The sequence shown here is derived from an EMBL/GenBank/DDBJ whole genome shotgun (WGS) entry which is preliminary data.</text>
</comment>
<dbReference type="InterPro" id="IPR016169">
    <property type="entry name" value="FAD-bd_PCMH_sub2"/>
</dbReference>
<evidence type="ECO:0000259" key="1">
    <source>
        <dbReference type="PROSITE" id="PS51387"/>
    </source>
</evidence>
<dbReference type="GO" id="GO:0008720">
    <property type="term" value="F:D-lactate dehydrogenase (NAD+) activity"/>
    <property type="evidence" value="ECO:0007669"/>
    <property type="project" value="TreeGrafter"/>
</dbReference>
<dbReference type="GO" id="GO:0071949">
    <property type="term" value="F:FAD binding"/>
    <property type="evidence" value="ECO:0007669"/>
    <property type="project" value="InterPro"/>
</dbReference>
<protein>
    <recommendedName>
        <fullName evidence="1">FAD-binding PCMH-type domain-containing protein</fullName>
    </recommendedName>
</protein>
<gene>
    <name evidence="2" type="ORF">S01H1_72261</name>
</gene>
<dbReference type="AlphaFoldDB" id="X0YA53"/>
<feature type="domain" description="FAD-binding PCMH-type" evidence="1">
    <location>
        <begin position="1"/>
        <end position="183"/>
    </location>
</feature>
<dbReference type="PANTHER" id="PTHR11748">
    <property type="entry name" value="D-LACTATE DEHYDROGENASE"/>
    <property type="match status" value="1"/>
</dbReference>
<feature type="non-terminal residue" evidence="2">
    <location>
        <position position="1"/>
    </location>
</feature>
<dbReference type="PROSITE" id="PS51387">
    <property type="entry name" value="FAD_PCMH"/>
    <property type="match status" value="1"/>
</dbReference>
<dbReference type="InterPro" id="IPR036318">
    <property type="entry name" value="FAD-bd_PCMH-like_sf"/>
</dbReference>
<evidence type="ECO:0000313" key="2">
    <source>
        <dbReference type="EMBL" id="GAG33731.1"/>
    </source>
</evidence>
<dbReference type="GO" id="GO:0004458">
    <property type="term" value="F:D-lactate dehydrogenase (cytochrome) activity"/>
    <property type="evidence" value="ECO:0007669"/>
    <property type="project" value="TreeGrafter"/>
</dbReference>
<dbReference type="Gene3D" id="3.30.465.10">
    <property type="match status" value="1"/>
</dbReference>
<feature type="non-terminal residue" evidence="2">
    <location>
        <position position="243"/>
    </location>
</feature>
<dbReference type="InterPro" id="IPR016166">
    <property type="entry name" value="FAD-bd_PCMH"/>
</dbReference>
<dbReference type="GO" id="GO:1903457">
    <property type="term" value="P:lactate catabolic process"/>
    <property type="evidence" value="ECO:0007669"/>
    <property type="project" value="TreeGrafter"/>
</dbReference>
<dbReference type="Pfam" id="PF01565">
    <property type="entry name" value="FAD_binding_4"/>
    <property type="match status" value="1"/>
</dbReference>
<proteinExistence type="predicted"/>
<sequence length="243" mass="25575">ESLCSGIVFDMTRYMNKIISVDDDGKRAVCEPGVVLDDLDNCLAGYGRKIGPDPSSSNRATVGGCVANNSTGAHSLEYGYIRNYVESVEAVLADGSVVEFENDFDPEQAKDDRAASVARSCISILSGNEAVITAALPKAGRNRSGYNIAGICHDGKIDLARLLTGSEGTLAIFTKIVLKTVTVPAAKALLQLEFDSLEKMARAVPVVVDSGASACELMDKSLIDLALEALPEYRDVLPAGAAA</sequence>
<dbReference type="EMBL" id="BARS01048177">
    <property type="protein sequence ID" value="GAG33731.1"/>
    <property type="molecule type" value="Genomic_DNA"/>
</dbReference>